<dbReference type="InterPro" id="IPR000286">
    <property type="entry name" value="HDACs"/>
</dbReference>
<dbReference type="PANTHER" id="PTHR10625">
    <property type="entry name" value="HISTONE DEACETYLASE HDAC1-RELATED"/>
    <property type="match status" value="1"/>
</dbReference>
<evidence type="ECO:0000313" key="4">
    <source>
        <dbReference type="Proteomes" id="UP000536179"/>
    </source>
</evidence>
<dbReference type="CDD" id="cd09992">
    <property type="entry name" value="HDAC_classII"/>
    <property type="match status" value="1"/>
</dbReference>
<dbReference type="PRINTS" id="PR01270">
    <property type="entry name" value="HDASUPER"/>
</dbReference>
<comment type="similarity">
    <text evidence="1">Belongs to the histone deacetylase family.</text>
</comment>
<dbReference type="InterPro" id="IPR023696">
    <property type="entry name" value="Ureohydrolase_dom_sf"/>
</dbReference>
<dbReference type="Gene3D" id="3.40.800.20">
    <property type="entry name" value="Histone deacetylase domain"/>
    <property type="match status" value="1"/>
</dbReference>
<sequence length="310" mass="33952">MTLLYYDPIFMEHQTGDHPESPRRLLPIVRHLHFLGLDVACRRPSWEPASREQLALVHTAEYIDRVEQFAASGGGWLDPDTRLSHRSYEVACLASGAACDAASRLAVGEDQTAFCLLRPPGHHATEDQAMGFCLFNHVAVAARHAIKSHGMNRVLIVDFDVHHGNGTQDIFYGDPAVAYFSMHRDNFYPHTGAALETGTGAAVGTTKNLPITMGTSREEQRALFDRELTAFADHFQPDFVIASAGFDSHIDDPVGSLGLHTEDFATIAKTLLRVATDHSGGRLLSVLEGGYNPEALSDSITLYLETLLEA</sequence>
<evidence type="ECO:0000313" key="3">
    <source>
        <dbReference type="EMBL" id="MBB3208760.1"/>
    </source>
</evidence>
<dbReference type="SUPFAM" id="SSF52768">
    <property type="entry name" value="Arginase/deacetylase"/>
    <property type="match status" value="1"/>
</dbReference>
<comment type="caution">
    <text evidence="3">The sequence shown here is derived from an EMBL/GenBank/DDBJ whole genome shotgun (WGS) entry which is preliminary data.</text>
</comment>
<dbReference type="GO" id="GO:0040029">
    <property type="term" value="P:epigenetic regulation of gene expression"/>
    <property type="evidence" value="ECO:0007669"/>
    <property type="project" value="TreeGrafter"/>
</dbReference>
<keyword evidence="4" id="KW-1185">Reference proteome</keyword>
<evidence type="ECO:0000259" key="2">
    <source>
        <dbReference type="Pfam" id="PF00850"/>
    </source>
</evidence>
<dbReference type="Proteomes" id="UP000536179">
    <property type="component" value="Unassembled WGS sequence"/>
</dbReference>
<gene>
    <name evidence="3" type="ORF">FHS27_004593</name>
</gene>
<dbReference type="Pfam" id="PF00850">
    <property type="entry name" value="Hist_deacetyl"/>
    <property type="match status" value="1"/>
</dbReference>
<reference evidence="3 4" key="1">
    <citation type="submission" date="2020-08" db="EMBL/GenBank/DDBJ databases">
        <title>Genomic Encyclopedia of Type Strains, Phase III (KMG-III): the genomes of soil and plant-associated and newly described type strains.</title>
        <authorList>
            <person name="Whitman W."/>
        </authorList>
    </citation>
    <scope>NUCLEOTIDE SEQUENCE [LARGE SCALE GENOMIC DNA]</scope>
    <source>
        <strain evidence="3 4">CECT 8075</strain>
    </source>
</reference>
<dbReference type="GO" id="GO:0004407">
    <property type="term" value="F:histone deacetylase activity"/>
    <property type="evidence" value="ECO:0007669"/>
    <property type="project" value="TreeGrafter"/>
</dbReference>
<organism evidence="3 4">
    <name type="scientific">Aporhodopirellula rubra</name>
    <dbReference type="NCBI Taxonomy" id="980271"/>
    <lineage>
        <taxon>Bacteria</taxon>
        <taxon>Pseudomonadati</taxon>
        <taxon>Planctomycetota</taxon>
        <taxon>Planctomycetia</taxon>
        <taxon>Pirellulales</taxon>
        <taxon>Pirellulaceae</taxon>
        <taxon>Aporhodopirellula</taxon>
    </lineage>
</organism>
<accession>A0A7W5E221</accession>
<dbReference type="PANTHER" id="PTHR10625:SF10">
    <property type="entry name" value="HISTONE DEACETYLASE HDAC1"/>
    <property type="match status" value="1"/>
</dbReference>
<name>A0A7W5E221_9BACT</name>
<dbReference type="EMBL" id="JACHXU010000018">
    <property type="protein sequence ID" value="MBB3208760.1"/>
    <property type="molecule type" value="Genomic_DNA"/>
</dbReference>
<feature type="domain" description="Histone deacetylase" evidence="2">
    <location>
        <begin position="18"/>
        <end position="306"/>
    </location>
</feature>
<evidence type="ECO:0000256" key="1">
    <source>
        <dbReference type="ARBA" id="ARBA00005947"/>
    </source>
</evidence>
<dbReference type="RefSeq" id="WP_184306907.1">
    <property type="nucleotide sequence ID" value="NZ_JACHXU010000018.1"/>
</dbReference>
<dbReference type="InterPro" id="IPR037138">
    <property type="entry name" value="His_deacetylse_dom_sf"/>
</dbReference>
<dbReference type="InterPro" id="IPR023801">
    <property type="entry name" value="His_deacetylse_dom"/>
</dbReference>
<protein>
    <submittedName>
        <fullName evidence="3">Acetoin utilization deacetylase AcuC-like enzyme</fullName>
    </submittedName>
</protein>
<proteinExistence type="inferred from homology"/>
<dbReference type="AlphaFoldDB" id="A0A7W5E221"/>